<evidence type="ECO:0000313" key="1">
    <source>
        <dbReference type="EMBL" id="CAF1101584.1"/>
    </source>
</evidence>
<organism evidence="1 2">
    <name type="scientific">Adineta ricciae</name>
    <name type="common">Rotifer</name>
    <dbReference type="NCBI Taxonomy" id="249248"/>
    <lineage>
        <taxon>Eukaryota</taxon>
        <taxon>Metazoa</taxon>
        <taxon>Spiralia</taxon>
        <taxon>Gnathifera</taxon>
        <taxon>Rotifera</taxon>
        <taxon>Eurotatoria</taxon>
        <taxon>Bdelloidea</taxon>
        <taxon>Adinetida</taxon>
        <taxon>Adinetidae</taxon>
        <taxon>Adineta</taxon>
    </lineage>
</organism>
<dbReference type="AlphaFoldDB" id="A0A814P1T7"/>
<comment type="caution">
    <text evidence="1">The sequence shown here is derived from an EMBL/GenBank/DDBJ whole genome shotgun (WGS) entry which is preliminary data.</text>
</comment>
<sequence>MQSSPRTVSILVNNLEQRLKNLQTSRLHEEQALNDSESLVNECFNHLNRITSSSDSTLVAFLFPCLLQISVTMSKICAENSDTIPSSSRDQLTANTKTLYNQIKEFIKSPSTATLMSKSPEQRHFCEQLHLITDSITNFDPITTLFCQKLLVKTLTGGDEPQILSQMKLDDTSDSLILAVYSSTLKQMSSVYAKHFREKSDTNREMATIKMFGVYFQMLQKLLQYYHITPQIESYHDLFRTMLQLHHCLAATCQQNRYQLEFFNNSIPLQEILHNFIDYSLSNTSKLFFDELSLELSSGKCKYAALILLFRIIEALDTILTKQSSDLSIHLIHLLISHLFDIIDQCRTQLILPALLPVSFGKTQVEYGSLYDIAYSLLMRLSHHEPLQTVLSSMNHLLQLNDVNLSITSTSVQLASEVIIQSWFLRYPSAQFQSIFGLFLAELLRLDIHSNLISQLLAMPHIRTVKYHAYDALVASNTFHRIYDFYSNNCSKEPITNSTNLSLIFPSTIDHLYPFVRLFNTELNSHQLQHSIDTCISSIQQFLSLPMITEITSKNFVLTLRLLTCLPNTNTNDSFKCLLGQLTQICILLDEQTANDIRLELLRVFTTHSSILDDNDLGRLLDFMLTTTIESNANSIAFHLACLDVVDSLRQRQSRSANITDLIIQLIVRYGNEHQCSHLLKAHLMRIFLTYMSNGSDDSIPVRVKSQCILLRANIDEFEKSKKNLETAASCFPDENILKILDRTSSTTKPTSIVNDHDVKLKFYQTLVSELEFRQHSTSTENSNAMQQD</sequence>
<dbReference type="Proteomes" id="UP000663852">
    <property type="component" value="Unassembled WGS sequence"/>
</dbReference>
<dbReference type="OrthoDB" id="10004743at2759"/>
<name>A0A814P1T7_ADIRI</name>
<reference evidence="1" key="1">
    <citation type="submission" date="2021-02" db="EMBL/GenBank/DDBJ databases">
        <authorList>
            <person name="Nowell W R."/>
        </authorList>
    </citation>
    <scope>NUCLEOTIDE SEQUENCE</scope>
</reference>
<dbReference type="EMBL" id="CAJNOJ010000097">
    <property type="protein sequence ID" value="CAF1101584.1"/>
    <property type="molecule type" value="Genomic_DNA"/>
</dbReference>
<evidence type="ECO:0000313" key="2">
    <source>
        <dbReference type="Proteomes" id="UP000663852"/>
    </source>
</evidence>
<proteinExistence type="predicted"/>
<protein>
    <submittedName>
        <fullName evidence="1">Uncharacterized protein</fullName>
    </submittedName>
</protein>
<accession>A0A814P1T7</accession>
<gene>
    <name evidence="1" type="ORF">EDS130_LOCUS20020</name>
</gene>